<dbReference type="InterPro" id="IPR011990">
    <property type="entry name" value="TPR-like_helical_dom_sf"/>
</dbReference>
<keyword evidence="7" id="KW-1185">Reference proteome</keyword>
<dbReference type="SUPFAM" id="SSF144232">
    <property type="entry name" value="HIT/MYND zinc finger-like"/>
    <property type="match status" value="1"/>
</dbReference>
<dbReference type="EMBL" id="JAAAIP010000539">
    <property type="protein sequence ID" value="KAG0315434.1"/>
    <property type="molecule type" value="Genomic_DNA"/>
</dbReference>
<feature type="domain" description="MYND-type" evidence="5">
    <location>
        <begin position="410"/>
        <end position="449"/>
    </location>
</feature>
<evidence type="ECO:0000259" key="5">
    <source>
        <dbReference type="PROSITE" id="PS50865"/>
    </source>
</evidence>
<dbReference type="Gene3D" id="2.40.50.550">
    <property type="match status" value="1"/>
</dbReference>
<dbReference type="Gene3D" id="1.25.40.10">
    <property type="entry name" value="Tetratricopeptide repeat domain"/>
    <property type="match status" value="1"/>
</dbReference>
<evidence type="ECO:0000313" key="6">
    <source>
        <dbReference type="EMBL" id="KAG0315434.1"/>
    </source>
</evidence>
<dbReference type="GO" id="GO:0008270">
    <property type="term" value="F:zinc ion binding"/>
    <property type="evidence" value="ECO:0007669"/>
    <property type="project" value="UniProtKB-KW"/>
</dbReference>
<dbReference type="InterPro" id="IPR002893">
    <property type="entry name" value="Znf_MYND"/>
</dbReference>
<dbReference type="PROSITE" id="PS50865">
    <property type="entry name" value="ZF_MYND_2"/>
    <property type="match status" value="1"/>
</dbReference>
<evidence type="ECO:0000313" key="7">
    <source>
        <dbReference type="Proteomes" id="UP000738325"/>
    </source>
</evidence>
<protein>
    <recommendedName>
        <fullName evidence="5">MYND-type domain-containing protein</fullName>
    </recommendedName>
</protein>
<keyword evidence="3" id="KW-0862">Zinc</keyword>
<comment type="caution">
    <text evidence="6">The sequence shown here is derived from an EMBL/GenBank/DDBJ whole genome shotgun (WGS) entry which is preliminary data.</text>
</comment>
<dbReference type="AlphaFoldDB" id="A0A9P6RC24"/>
<dbReference type="PROSITE" id="PS01360">
    <property type="entry name" value="ZF_MYND_1"/>
    <property type="match status" value="1"/>
</dbReference>
<sequence length="451" mass="51767">MYLAVLNFLKAKDTFHSIARRSSVVLDNDSRSFIGQLAMCYKLEHIVGSMPLDIHEAIRKHVLLLLSDSDCAIRHSEDIDELEFNQDCRICHAVLNMQSDENIDFLTECIKKYPNNKFFLETRGGLYNFTKKFEFALRDFNRIEEISKDDVENKHNKAVTLKLMGRHKQAADAYTKFLLVASADHRQVPEAYYSLGVCSMADGNTDSIAQHYEQGLNAEEKQIPFFLPYESTRKGMLELMLRTMGGLSMSKEKPVVKLADPFRKELIVNHRRGIRDFIKLRSNKEHTHFNVITKPSKIQSVPLSFVGLKPIYLNEIDPTLDHVLDGFVLELTLITAPYDNNMSISFVAEDSNLNVQRVSLYNCRKHILAIGAKISVINPYLRIANDRKPMIRVDDPNSVIVSPHQIVDICHFCGKGQSKYSCSKCRRSKYCSKECQVLDWKEYSHKFICTP</sequence>
<evidence type="ECO:0000256" key="2">
    <source>
        <dbReference type="ARBA" id="ARBA00022771"/>
    </source>
</evidence>
<gene>
    <name evidence="6" type="ORF">BGZ99_007457</name>
</gene>
<dbReference type="Pfam" id="PF01753">
    <property type="entry name" value="zf-MYND"/>
    <property type="match status" value="1"/>
</dbReference>
<dbReference type="InterPro" id="IPR038645">
    <property type="entry name" value="TTC5_OB_sf"/>
</dbReference>
<keyword evidence="2 4" id="KW-0863">Zinc-finger</keyword>
<dbReference type="OrthoDB" id="2423701at2759"/>
<dbReference type="CDD" id="cd23024">
    <property type="entry name" value="zf-HIT_ZNHIT2-3"/>
    <property type="match status" value="1"/>
</dbReference>
<keyword evidence="1" id="KW-0479">Metal-binding</keyword>
<name>A0A9P6RC24_9FUNG</name>
<dbReference type="SUPFAM" id="SSF48452">
    <property type="entry name" value="TPR-like"/>
    <property type="match status" value="1"/>
</dbReference>
<dbReference type="Gene3D" id="6.10.140.2220">
    <property type="match status" value="1"/>
</dbReference>
<organism evidence="6 7">
    <name type="scientific">Dissophora globulifera</name>
    <dbReference type="NCBI Taxonomy" id="979702"/>
    <lineage>
        <taxon>Eukaryota</taxon>
        <taxon>Fungi</taxon>
        <taxon>Fungi incertae sedis</taxon>
        <taxon>Mucoromycota</taxon>
        <taxon>Mortierellomycotina</taxon>
        <taxon>Mortierellomycetes</taxon>
        <taxon>Mortierellales</taxon>
        <taxon>Mortierellaceae</taxon>
        <taxon>Dissophora</taxon>
    </lineage>
</organism>
<evidence type="ECO:0000256" key="1">
    <source>
        <dbReference type="ARBA" id="ARBA00022723"/>
    </source>
</evidence>
<dbReference type="Proteomes" id="UP000738325">
    <property type="component" value="Unassembled WGS sequence"/>
</dbReference>
<evidence type="ECO:0000256" key="3">
    <source>
        <dbReference type="ARBA" id="ARBA00022833"/>
    </source>
</evidence>
<reference evidence="6" key="1">
    <citation type="journal article" date="2020" name="Fungal Divers.">
        <title>Resolving the Mortierellaceae phylogeny through synthesis of multi-gene phylogenetics and phylogenomics.</title>
        <authorList>
            <person name="Vandepol N."/>
            <person name="Liber J."/>
            <person name="Desiro A."/>
            <person name="Na H."/>
            <person name="Kennedy M."/>
            <person name="Barry K."/>
            <person name="Grigoriev I.V."/>
            <person name="Miller A.N."/>
            <person name="O'Donnell K."/>
            <person name="Stajich J.E."/>
            <person name="Bonito G."/>
        </authorList>
    </citation>
    <scope>NUCLEOTIDE SEQUENCE</scope>
    <source>
        <strain evidence="6">REB-010B</strain>
    </source>
</reference>
<accession>A0A9P6RC24</accession>
<evidence type="ECO:0000256" key="4">
    <source>
        <dbReference type="PROSITE-ProRule" id="PRU00134"/>
    </source>
</evidence>
<proteinExistence type="predicted"/>